<gene>
    <name evidence="1" type="ORF">ACFPVY_03665</name>
</gene>
<reference evidence="2" key="1">
    <citation type="journal article" date="2019" name="Int. J. Syst. Evol. Microbiol.">
        <title>The Global Catalogue of Microorganisms (GCM) 10K type strain sequencing project: providing services to taxonomists for standard genome sequencing and annotation.</title>
        <authorList>
            <consortium name="The Broad Institute Genomics Platform"/>
            <consortium name="The Broad Institute Genome Sequencing Center for Infectious Disease"/>
            <person name="Wu L."/>
            <person name="Ma J."/>
        </authorList>
    </citation>
    <scope>NUCLEOTIDE SEQUENCE [LARGE SCALE GENOMIC DNA]</scope>
    <source>
        <strain evidence="2">CCUG 49679</strain>
    </source>
</reference>
<comment type="caution">
    <text evidence="1">The sequence shown here is derived from an EMBL/GenBank/DDBJ whole genome shotgun (WGS) entry which is preliminary data.</text>
</comment>
<dbReference type="Proteomes" id="UP001596287">
    <property type="component" value="Unassembled WGS sequence"/>
</dbReference>
<evidence type="ECO:0000313" key="1">
    <source>
        <dbReference type="EMBL" id="MFC6095733.1"/>
    </source>
</evidence>
<keyword evidence="2" id="KW-1185">Reference proteome</keyword>
<dbReference type="RefSeq" id="WP_379790395.1">
    <property type="nucleotide sequence ID" value="NZ_JBHSQB010000004.1"/>
</dbReference>
<evidence type="ECO:0000313" key="2">
    <source>
        <dbReference type="Proteomes" id="UP001596287"/>
    </source>
</evidence>
<organism evidence="1 2">
    <name type="scientific">Flavobacterium qiangtangense</name>
    <dbReference type="NCBI Taxonomy" id="1442595"/>
    <lineage>
        <taxon>Bacteria</taxon>
        <taxon>Pseudomonadati</taxon>
        <taxon>Bacteroidota</taxon>
        <taxon>Flavobacteriia</taxon>
        <taxon>Flavobacteriales</taxon>
        <taxon>Flavobacteriaceae</taxon>
        <taxon>Flavobacterium</taxon>
    </lineage>
</organism>
<proteinExistence type="predicted"/>
<protein>
    <recommendedName>
        <fullName evidence="3">Knr4/Smi1-like domain-containing protein</fullName>
    </recommendedName>
</protein>
<dbReference type="EMBL" id="JBHSQB010000004">
    <property type="protein sequence ID" value="MFC6095733.1"/>
    <property type="molecule type" value="Genomic_DNA"/>
</dbReference>
<sequence length="185" mass="22236">MATLQDFKNRYEKLNDDFMIFTSKKQPATLEIIRKYERDKAIKINKNVEEFLLTFGSLILEVKEEIWKRPEEFDVLPSWKFGYGFFVYGLSADENFPDWLSYEEKLLEAENYEATSLGQMFFKRSGNLYRAYFNDETISIEFDKYGEDREIFDGNFYDFLISEVNNLEKDYLEYINEKHKKSPPK</sequence>
<name>A0ABW1PL01_9FLAO</name>
<accession>A0ABW1PL01</accession>
<dbReference type="SUPFAM" id="SSF160631">
    <property type="entry name" value="SMI1/KNR4-like"/>
    <property type="match status" value="1"/>
</dbReference>
<dbReference type="InterPro" id="IPR037883">
    <property type="entry name" value="Knr4/Smi1-like_sf"/>
</dbReference>
<evidence type="ECO:0008006" key="3">
    <source>
        <dbReference type="Google" id="ProtNLM"/>
    </source>
</evidence>